<evidence type="ECO:0000313" key="2">
    <source>
        <dbReference type="Proteomes" id="UP000585474"/>
    </source>
</evidence>
<dbReference type="Proteomes" id="UP000585474">
    <property type="component" value="Unassembled WGS sequence"/>
</dbReference>
<reference evidence="1 2" key="1">
    <citation type="submission" date="2019-07" db="EMBL/GenBank/DDBJ databases">
        <title>De Novo Assembly of kiwifruit Actinidia rufa.</title>
        <authorList>
            <person name="Sugita-Konishi S."/>
            <person name="Sato K."/>
            <person name="Mori E."/>
            <person name="Abe Y."/>
            <person name="Kisaki G."/>
            <person name="Hamano K."/>
            <person name="Suezawa K."/>
            <person name="Otani M."/>
            <person name="Fukuda T."/>
            <person name="Manabe T."/>
            <person name="Gomi K."/>
            <person name="Tabuchi M."/>
            <person name="Akimitsu K."/>
            <person name="Kataoka I."/>
        </authorList>
    </citation>
    <scope>NUCLEOTIDE SEQUENCE [LARGE SCALE GENOMIC DNA]</scope>
    <source>
        <strain evidence="2">cv. Fuchu</strain>
    </source>
</reference>
<name>A0A7J0GPU6_9ERIC</name>
<sequence length="126" mass="14371">MYALHYTHINSNWTYSGEGQKNRKRTIVFLREGDDAFDLGIALEEGDGLLGRATTVRSFVAAAEEEERERDCRVGLRERSRNEEVRGGFRGSREVGETEAEMRRLRMRIAWAAMTATAACIGLRMR</sequence>
<protein>
    <submittedName>
        <fullName evidence="1">Uncharacterized protein</fullName>
    </submittedName>
</protein>
<dbReference type="AlphaFoldDB" id="A0A7J0GPU6"/>
<accession>A0A7J0GPU6</accession>
<organism evidence="1 2">
    <name type="scientific">Actinidia rufa</name>
    <dbReference type="NCBI Taxonomy" id="165716"/>
    <lineage>
        <taxon>Eukaryota</taxon>
        <taxon>Viridiplantae</taxon>
        <taxon>Streptophyta</taxon>
        <taxon>Embryophyta</taxon>
        <taxon>Tracheophyta</taxon>
        <taxon>Spermatophyta</taxon>
        <taxon>Magnoliopsida</taxon>
        <taxon>eudicotyledons</taxon>
        <taxon>Gunneridae</taxon>
        <taxon>Pentapetalae</taxon>
        <taxon>asterids</taxon>
        <taxon>Ericales</taxon>
        <taxon>Actinidiaceae</taxon>
        <taxon>Actinidia</taxon>
    </lineage>
</organism>
<dbReference type="EMBL" id="BJWL01000023">
    <property type="protein sequence ID" value="GFZ12840.1"/>
    <property type="molecule type" value="Genomic_DNA"/>
</dbReference>
<proteinExistence type="predicted"/>
<gene>
    <name evidence="1" type="ORF">Acr_23g0012250</name>
</gene>
<comment type="caution">
    <text evidence="1">The sequence shown here is derived from an EMBL/GenBank/DDBJ whole genome shotgun (WGS) entry which is preliminary data.</text>
</comment>
<evidence type="ECO:0000313" key="1">
    <source>
        <dbReference type="EMBL" id="GFZ12840.1"/>
    </source>
</evidence>
<keyword evidence="2" id="KW-1185">Reference proteome</keyword>